<dbReference type="RefSeq" id="WP_090023813.1">
    <property type="nucleotide sequence ID" value="NZ_FOVD01000001.1"/>
</dbReference>
<evidence type="ECO:0000313" key="2">
    <source>
        <dbReference type="EMBL" id="SFN15725.1"/>
    </source>
</evidence>
<name>A0A1I4WQ95_CHROL</name>
<reference evidence="3" key="1">
    <citation type="submission" date="2016-10" db="EMBL/GenBank/DDBJ databases">
        <authorList>
            <person name="Varghese N."/>
            <person name="Submissions S."/>
        </authorList>
    </citation>
    <scope>NUCLEOTIDE SEQUENCE [LARGE SCALE GENOMIC DNA]</scope>
    <source>
        <strain evidence="3">DSM 25575</strain>
    </source>
</reference>
<proteinExistence type="predicted"/>
<dbReference type="AlphaFoldDB" id="A0A1I4WQ95"/>
<organism evidence="2 3">
    <name type="scientific">Chryseobacterium oleae</name>
    <dbReference type="NCBI Taxonomy" id="491207"/>
    <lineage>
        <taxon>Bacteria</taxon>
        <taxon>Pseudomonadati</taxon>
        <taxon>Bacteroidota</taxon>
        <taxon>Flavobacteriia</taxon>
        <taxon>Flavobacteriales</taxon>
        <taxon>Weeksellaceae</taxon>
        <taxon>Chryseobacterium group</taxon>
        <taxon>Chryseobacterium</taxon>
    </lineage>
</organism>
<dbReference type="Proteomes" id="UP000198769">
    <property type="component" value="Unassembled WGS sequence"/>
</dbReference>
<dbReference type="PROSITE" id="PS51257">
    <property type="entry name" value="PROKAR_LIPOPROTEIN"/>
    <property type="match status" value="1"/>
</dbReference>
<dbReference type="EMBL" id="FOVD01000001">
    <property type="protein sequence ID" value="SFN15725.1"/>
    <property type="molecule type" value="Genomic_DNA"/>
</dbReference>
<feature type="coiled-coil region" evidence="1">
    <location>
        <begin position="18"/>
        <end position="45"/>
    </location>
</feature>
<gene>
    <name evidence="2" type="ORF">SAMN05421594_1432</name>
</gene>
<dbReference type="OrthoDB" id="1275265at2"/>
<sequence length="90" mass="10668">MKSLFLIISAFMILSCDYAKQQKELTQLKSDNMELKSKIKKMEIESIIKKEEATKDPYKIRAIRIIDSLKFNDHKTFQEIEKEIETNILK</sequence>
<evidence type="ECO:0000256" key="1">
    <source>
        <dbReference type="SAM" id="Coils"/>
    </source>
</evidence>
<protein>
    <submittedName>
        <fullName evidence="2">Uncharacterized protein</fullName>
    </submittedName>
</protein>
<evidence type="ECO:0000313" key="3">
    <source>
        <dbReference type="Proteomes" id="UP000198769"/>
    </source>
</evidence>
<keyword evidence="3" id="KW-1185">Reference proteome</keyword>
<keyword evidence="1" id="KW-0175">Coiled coil</keyword>
<accession>A0A1I4WQ95</accession>